<keyword evidence="2" id="KW-1185">Reference proteome</keyword>
<dbReference type="Proteomes" id="UP000289555">
    <property type="component" value="Chromosome"/>
</dbReference>
<protein>
    <recommendedName>
        <fullName evidence="3">Hydroxymethylglutaryl-CoA lyase</fullName>
    </recommendedName>
</protein>
<sequence length="56" mass="5990">MCTEDLVHMFEAMGVDTGVDLDALLEVAATLPDLIGHDVPGQVVKAGKSTRRYAMT</sequence>
<organism evidence="1 2">
    <name type="scientific">Vreelandella olivaria</name>
    <dbReference type="NCBI Taxonomy" id="390919"/>
    <lineage>
        <taxon>Bacteria</taxon>
        <taxon>Pseudomonadati</taxon>
        <taxon>Pseudomonadota</taxon>
        <taxon>Gammaproteobacteria</taxon>
        <taxon>Oceanospirillales</taxon>
        <taxon>Halomonadaceae</taxon>
        <taxon>Vreelandella</taxon>
    </lineage>
</organism>
<dbReference type="InterPro" id="IPR013785">
    <property type="entry name" value="Aldolase_TIM"/>
</dbReference>
<accession>A0ABM7GPF4</accession>
<reference evidence="2" key="1">
    <citation type="journal article" date="2019" name="Microbiol. Resour. Announc.">
        <title>Complete Genome Sequence of Halomonas olivaria, a Moderately Halophilic Bacterium Isolated from Olive Processing Effluents, Obtained by Nanopore Sequencing.</title>
        <authorList>
            <person name="Nagata S."/>
            <person name="Ii K.M."/>
            <person name="Tsukimi T."/>
            <person name="Miura M.C."/>
            <person name="Galipon J."/>
            <person name="Arakawa K."/>
        </authorList>
    </citation>
    <scope>NUCLEOTIDE SEQUENCE [LARGE SCALE GENOMIC DNA]</scope>
    <source>
        <strain evidence="2">TYRC17</strain>
    </source>
</reference>
<evidence type="ECO:0000313" key="1">
    <source>
        <dbReference type="EMBL" id="BBI53570.1"/>
    </source>
</evidence>
<evidence type="ECO:0008006" key="3">
    <source>
        <dbReference type="Google" id="ProtNLM"/>
    </source>
</evidence>
<gene>
    <name evidence="1" type="ORF">HORIV_59910</name>
</gene>
<evidence type="ECO:0000313" key="2">
    <source>
        <dbReference type="Proteomes" id="UP000289555"/>
    </source>
</evidence>
<proteinExistence type="predicted"/>
<name>A0ABM7GPF4_9GAMM</name>
<dbReference type="EMBL" id="AP019416">
    <property type="protein sequence ID" value="BBI53570.1"/>
    <property type="molecule type" value="Genomic_DNA"/>
</dbReference>
<dbReference type="SUPFAM" id="SSF51569">
    <property type="entry name" value="Aldolase"/>
    <property type="match status" value="1"/>
</dbReference>
<dbReference type="Gene3D" id="3.20.20.70">
    <property type="entry name" value="Aldolase class I"/>
    <property type="match status" value="1"/>
</dbReference>